<dbReference type="InterPro" id="IPR023828">
    <property type="entry name" value="Peptidase_S8_Ser-AS"/>
</dbReference>
<keyword evidence="4 6" id="KW-0720">Serine protease</keyword>
<organism evidence="10 11">
    <name type="scientific">Saccharothrix australiensis</name>
    <dbReference type="NCBI Taxonomy" id="2072"/>
    <lineage>
        <taxon>Bacteria</taxon>
        <taxon>Bacillati</taxon>
        <taxon>Actinomycetota</taxon>
        <taxon>Actinomycetes</taxon>
        <taxon>Pseudonocardiales</taxon>
        <taxon>Pseudonocardiaceae</taxon>
        <taxon>Saccharothrix</taxon>
    </lineage>
</organism>
<proteinExistence type="inferred from homology"/>
<evidence type="ECO:0000256" key="4">
    <source>
        <dbReference type="ARBA" id="ARBA00022825"/>
    </source>
</evidence>
<dbReference type="GO" id="GO:0004252">
    <property type="term" value="F:serine-type endopeptidase activity"/>
    <property type="evidence" value="ECO:0007669"/>
    <property type="project" value="UniProtKB-UniRule"/>
</dbReference>
<dbReference type="InterPro" id="IPR002884">
    <property type="entry name" value="P_dom"/>
</dbReference>
<comment type="similarity">
    <text evidence="1 6 7">Belongs to the peptidase S8 family.</text>
</comment>
<dbReference type="Gene3D" id="2.60.120.260">
    <property type="entry name" value="Galactose-binding domain-like"/>
    <property type="match status" value="1"/>
</dbReference>
<dbReference type="SUPFAM" id="SSF49313">
    <property type="entry name" value="Cadherin-like"/>
    <property type="match status" value="1"/>
</dbReference>
<reference evidence="10 11" key="1">
    <citation type="submission" date="2018-10" db="EMBL/GenBank/DDBJ databases">
        <title>Sequencing the genomes of 1000 actinobacteria strains.</title>
        <authorList>
            <person name="Klenk H.-P."/>
        </authorList>
    </citation>
    <scope>NUCLEOTIDE SEQUENCE [LARGE SCALE GENOMIC DNA]</scope>
    <source>
        <strain evidence="10 11">DSM 43800</strain>
    </source>
</reference>
<dbReference type="Gene3D" id="3.30.70.80">
    <property type="entry name" value="Peptidase S8 propeptide/proteinase inhibitor I9"/>
    <property type="match status" value="1"/>
</dbReference>
<evidence type="ECO:0000256" key="5">
    <source>
        <dbReference type="PIRSR" id="PIRSR615500-1"/>
    </source>
</evidence>
<dbReference type="EMBL" id="RBXO01000001">
    <property type="protein sequence ID" value="RKT56180.1"/>
    <property type="molecule type" value="Genomic_DNA"/>
</dbReference>
<accession>A0A495W4X4</accession>
<dbReference type="PROSITE" id="PS00136">
    <property type="entry name" value="SUBTILASE_ASP"/>
    <property type="match status" value="1"/>
</dbReference>
<dbReference type="Pfam" id="PF05922">
    <property type="entry name" value="Inhibitor_I9"/>
    <property type="match status" value="1"/>
</dbReference>
<dbReference type="PROSITE" id="PS51829">
    <property type="entry name" value="P_HOMO_B"/>
    <property type="match status" value="1"/>
</dbReference>
<dbReference type="InterPro" id="IPR037045">
    <property type="entry name" value="S8pro/Inhibitor_I9_sf"/>
</dbReference>
<feature type="signal peptide" evidence="8">
    <location>
        <begin position="1"/>
        <end position="34"/>
    </location>
</feature>
<gene>
    <name evidence="10" type="ORF">C8E97_4869</name>
</gene>
<dbReference type="OrthoDB" id="9766923at2"/>
<name>A0A495W4X4_9PSEU</name>
<evidence type="ECO:0000313" key="11">
    <source>
        <dbReference type="Proteomes" id="UP000282084"/>
    </source>
</evidence>
<evidence type="ECO:0000256" key="3">
    <source>
        <dbReference type="ARBA" id="ARBA00022801"/>
    </source>
</evidence>
<dbReference type="InterPro" id="IPR013783">
    <property type="entry name" value="Ig-like_fold"/>
</dbReference>
<sequence length="613" mass="62323">MRHRTPPGRILGLGVAATAAAAAVAVVPPGAATAAQEGPIVAENAPNALRDAYLVVLKDDRLGRSTVRGEAEALVARHGGGRIGFTYHAALTGFSVTMPAERAKRLAADPAVSYVEQDRSTGLLTDQNNPPSWGLDRIDQDSLPLNQKYSYSTGASNVTAYVIDTGINYNHTNFGGRATFGFDAFSDGQNGKDCHGHGTHVAGTVGGSTFGVAKEVKLKAVRVLNCQGSGSVSTEAAGVDWVTANAVLPAVANMSLYTGTANEPSRVLDNAVKASIAKGISYVVAAGNFNDDSCKYSPQRVTETINVAASARTDARASFSSFGRCSDLFAPGQDIISASHSNNSGSASMSGTSMASPHVAGAVALYLADNPTRTPAEVHSAIVAAATPNKITNPGANTPNRLLRVNNAAPTPVTVANPGNQATTVGGEVSLQLKATGGTAPYTWSAPTLPPGLSLGASTGLISGTATTAGTYTVTATATAAAGGSGSTTFTWAVAAAACESRTNGTDVAIPDAGAAVTSEVTFTGCTGNAAAGSRVEVHIKHTYRGDLVVDLVAPDGTAYRLKDSSGGDSADDLDTTYTTDLSAEARDGTWKLSVRDVAANDVGTIDSWGLTL</sequence>
<evidence type="ECO:0000256" key="2">
    <source>
        <dbReference type="ARBA" id="ARBA00022670"/>
    </source>
</evidence>
<dbReference type="InterPro" id="IPR036852">
    <property type="entry name" value="Peptidase_S8/S53_dom_sf"/>
</dbReference>
<dbReference type="InterPro" id="IPR034193">
    <property type="entry name" value="PCSK9_ProteinaseK-like"/>
</dbReference>
<dbReference type="InterPro" id="IPR000209">
    <property type="entry name" value="Peptidase_S8/S53_dom"/>
</dbReference>
<dbReference type="SUPFAM" id="SSF49785">
    <property type="entry name" value="Galactose-binding domain-like"/>
    <property type="match status" value="1"/>
</dbReference>
<keyword evidence="11" id="KW-1185">Reference proteome</keyword>
<dbReference type="AlphaFoldDB" id="A0A495W4X4"/>
<evidence type="ECO:0000256" key="8">
    <source>
        <dbReference type="SAM" id="SignalP"/>
    </source>
</evidence>
<keyword evidence="3 6" id="KW-0378">Hydrolase</keyword>
<dbReference type="GO" id="GO:0006508">
    <property type="term" value="P:proteolysis"/>
    <property type="evidence" value="ECO:0007669"/>
    <property type="project" value="UniProtKB-KW"/>
</dbReference>
<dbReference type="PROSITE" id="PS00137">
    <property type="entry name" value="SUBTILASE_HIS"/>
    <property type="match status" value="1"/>
</dbReference>
<dbReference type="GO" id="GO:0005975">
    <property type="term" value="P:carbohydrate metabolic process"/>
    <property type="evidence" value="ECO:0007669"/>
    <property type="project" value="UniProtKB-ARBA"/>
</dbReference>
<dbReference type="PANTHER" id="PTHR43806">
    <property type="entry name" value="PEPTIDASE S8"/>
    <property type="match status" value="1"/>
</dbReference>
<feature type="chain" id="PRO_5019730178" evidence="8">
    <location>
        <begin position="35"/>
        <end position="613"/>
    </location>
</feature>
<dbReference type="Gene3D" id="3.40.50.200">
    <property type="entry name" value="Peptidase S8/S53 domain"/>
    <property type="match status" value="1"/>
</dbReference>
<dbReference type="Proteomes" id="UP000282084">
    <property type="component" value="Unassembled WGS sequence"/>
</dbReference>
<dbReference type="InterPro" id="IPR022398">
    <property type="entry name" value="Peptidase_S8_His-AS"/>
</dbReference>
<keyword evidence="2 6" id="KW-0645">Protease</keyword>
<dbReference type="GO" id="GO:0005615">
    <property type="term" value="C:extracellular space"/>
    <property type="evidence" value="ECO:0007669"/>
    <property type="project" value="TreeGrafter"/>
</dbReference>
<dbReference type="GO" id="GO:0016020">
    <property type="term" value="C:membrane"/>
    <property type="evidence" value="ECO:0007669"/>
    <property type="project" value="InterPro"/>
</dbReference>
<dbReference type="SUPFAM" id="SSF52743">
    <property type="entry name" value="Subtilisin-like"/>
    <property type="match status" value="1"/>
</dbReference>
<feature type="active site" description="Charge relay system" evidence="5 6">
    <location>
        <position position="164"/>
    </location>
</feature>
<feature type="domain" description="P/Homo B" evidence="9">
    <location>
        <begin position="494"/>
        <end position="613"/>
    </location>
</feature>
<dbReference type="PROSITE" id="PS51892">
    <property type="entry name" value="SUBTILASE"/>
    <property type="match status" value="1"/>
</dbReference>
<dbReference type="PROSITE" id="PS00138">
    <property type="entry name" value="SUBTILASE_SER"/>
    <property type="match status" value="1"/>
</dbReference>
<dbReference type="Pfam" id="PF01483">
    <property type="entry name" value="P_proprotein"/>
    <property type="match status" value="1"/>
</dbReference>
<comment type="caution">
    <text evidence="10">The sequence shown here is derived from an EMBL/GenBank/DDBJ whole genome shotgun (WGS) entry which is preliminary data.</text>
</comment>
<dbReference type="InterPro" id="IPR015500">
    <property type="entry name" value="Peptidase_S8_subtilisin-rel"/>
</dbReference>
<dbReference type="PRINTS" id="PR00723">
    <property type="entry name" value="SUBTILISIN"/>
</dbReference>
<dbReference type="InterPro" id="IPR008979">
    <property type="entry name" value="Galactose-bd-like_sf"/>
</dbReference>
<dbReference type="Gene3D" id="2.60.40.10">
    <property type="entry name" value="Immunoglobulins"/>
    <property type="match status" value="1"/>
</dbReference>
<evidence type="ECO:0000313" key="10">
    <source>
        <dbReference type="EMBL" id="RKT56180.1"/>
    </source>
</evidence>
<dbReference type="InterPro" id="IPR050131">
    <property type="entry name" value="Peptidase_S8_subtilisin-like"/>
</dbReference>
<protein>
    <submittedName>
        <fullName evidence="10">Subtilisin family serine protease</fullName>
    </submittedName>
</protein>
<dbReference type="InterPro" id="IPR023827">
    <property type="entry name" value="Peptidase_S8_Asp-AS"/>
</dbReference>
<feature type="active site" description="Charge relay system" evidence="5 6">
    <location>
        <position position="353"/>
    </location>
</feature>
<dbReference type="GO" id="GO:0005509">
    <property type="term" value="F:calcium ion binding"/>
    <property type="evidence" value="ECO:0007669"/>
    <property type="project" value="InterPro"/>
</dbReference>
<keyword evidence="8" id="KW-0732">Signal</keyword>
<dbReference type="PANTHER" id="PTHR43806:SF11">
    <property type="entry name" value="CEREVISIN-RELATED"/>
    <property type="match status" value="1"/>
</dbReference>
<evidence type="ECO:0000256" key="1">
    <source>
        <dbReference type="ARBA" id="ARBA00011073"/>
    </source>
</evidence>
<evidence type="ECO:0000256" key="6">
    <source>
        <dbReference type="PROSITE-ProRule" id="PRU01240"/>
    </source>
</evidence>
<feature type="active site" description="Charge relay system" evidence="5 6">
    <location>
        <position position="197"/>
    </location>
</feature>
<dbReference type="InterPro" id="IPR010259">
    <property type="entry name" value="S8pro/Inhibitor_I9"/>
</dbReference>
<dbReference type="SUPFAM" id="SSF54897">
    <property type="entry name" value="Protease propeptides/inhibitors"/>
    <property type="match status" value="1"/>
</dbReference>
<dbReference type="FunFam" id="3.40.50.200:FF:000014">
    <property type="entry name" value="Proteinase K"/>
    <property type="match status" value="1"/>
</dbReference>
<evidence type="ECO:0000256" key="7">
    <source>
        <dbReference type="RuleBase" id="RU003355"/>
    </source>
</evidence>
<dbReference type="InterPro" id="IPR015919">
    <property type="entry name" value="Cadherin-like_sf"/>
</dbReference>
<dbReference type="Pfam" id="PF00082">
    <property type="entry name" value="Peptidase_S8"/>
    <property type="match status" value="1"/>
</dbReference>
<dbReference type="Pfam" id="PF05345">
    <property type="entry name" value="He_PIG"/>
    <property type="match status" value="1"/>
</dbReference>
<dbReference type="CDD" id="cd04077">
    <property type="entry name" value="Peptidases_S8_PCSK9_ProteinaseK_like"/>
    <property type="match status" value="1"/>
</dbReference>
<dbReference type="RefSeq" id="WP_121007785.1">
    <property type="nucleotide sequence ID" value="NZ_RBXO01000001.1"/>
</dbReference>
<evidence type="ECO:0000259" key="9">
    <source>
        <dbReference type="PROSITE" id="PS51829"/>
    </source>
</evidence>